<dbReference type="AlphaFoldDB" id="A0A7X2KHQ8"/>
<dbReference type="Proteomes" id="UP000460207">
    <property type="component" value="Unassembled WGS sequence"/>
</dbReference>
<proteinExistence type="predicted"/>
<name>A0A7X2KHQ8_LIMRT</name>
<sequence length="132" mass="14642">MPPSVALYSAIVKAINSIGVDAYSASQDIEDMSLPICRVQLLTSSSTNQFANARQYEHTFQLDVVTAQDGLEQGLIIAYMIMCQLRQITVEGYLAQINGEPSMSSMVDSSTNRILNRQIIRVNYDIIEDTAF</sequence>
<reference evidence="1 2" key="1">
    <citation type="submission" date="2019-11" db="EMBL/GenBank/DDBJ databases">
        <title>Draft genome sequence of 12 host-associated Lactobacillus reuteri rodent strains.</title>
        <authorList>
            <person name="Zhang S."/>
            <person name="Ozcam M."/>
            <person name="Van Pijkeren J.P."/>
        </authorList>
    </citation>
    <scope>NUCLEOTIDE SEQUENCE [LARGE SCALE GENOMIC DNA]</scope>
    <source>
        <strain evidence="1 2">N4I</strain>
    </source>
</reference>
<accession>A0A7X2KHQ8</accession>
<evidence type="ECO:0000313" key="1">
    <source>
        <dbReference type="EMBL" id="MRG89936.1"/>
    </source>
</evidence>
<dbReference type="EMBL" id="WJND01000012">
    <property type="protein sequence ID" value="MRG89936.1"/>
    <property type="molecule type" value="Genomic_DNA"/>
</dbReference>
<comment type="caution">
    <text evidence="1">The sequence shown here is derived from an EMBL/GenBank/DDBJ whole genome shotgun (WGS) entry which is preliminary data.</text>
</comment>
<protein>
    <recommendedName>
        <fullName evidence="3">DUF3168 domain-containing protein</fullName>
    </recommendedName>
</protein>
<gene>
    <name evidence="1" type="ORF">GIX76_08065</name>
</gene>
<evidence type="ECO:0000313" key="2">
    <source>
        <dbReference type="Proteomes" id="UP000460207"/>
    </source>
</evidence>
<evidence type="ECO:0008006" key="3">
    <source>
        <dbReference type="Google" id="ProtNLM"/>
    </source>
</evidence>
<organism evidence="1 2">
    <name type="scientific">Limosilactobacillus reuteri</name>
    <name type="common">Lactobacillus reuteri</name>
    <dbReference type="NCBI Taxonomy" id="1598"/>
    <lineage>
        <taxon>Bacteria</taxon>
        <taxon>Bacillati</taxon>
        <taxon>Bacillota</taxon>
        <taxon>Bacilli</taxon>
        <taxon>Lactobacillales</taxon>
        <taxon>Lactobacillaceae</taxon>
        <taxon>Limosilactobacillus</taxon>
    </lineage>
</organism>
<dbReference type="RefSeq" id="WP_153704225.1">
    <property type="nucleotide sequence ID" value="NZ_WJND01000012.1"/>
</dbReference>